<reference evidence="2" key="1">
    <citation type="submission" date="2019-08" db="EMBL/GenBank/DDBJ databases">
        <authorList>
            <person name="Kucharzyk K."/>
            <person name="Murdoch R.W."/>
            <person name="Higgins S."/>
            <person name="Loffler F."/>
        </authorList>
    </citation>
    <scope>NUCLEOTIDE SEQUENCE</scope>
</reference>
<name>A0A645AU87_9ZZZZ</name>
<feature type="compositionally biased region" description="Polar residues" evidence="1">
    <location>
        <begin position="86"/>
        <end position="97"/>
    </location>
</feature>
<protein>
    <submittedName>
        <fullName evidence="2">Uncharacterized protein</fullName>
    </submittedName>
</protein>
<evidence type="ECO:0000256" key="1">
    <source>
        <dbReference type="SAM" id="MobiDB-lite"/>
    </source>
</evidence>
<evidence type="ECO:0000313" key="2">
    <source>
        <dbReference type="EMBL" id="MPM56446.1"/>
    </source>
</evidence>
<accession>A0A645AU87</accession>
<dbReference type="AlphaFoldDB" id="A0A645AU87"/>
<comment type="caution">
    <text evidence="2">The sequence shown here is derived from an EMBL/GenBank/DDBJ whole genome shotgun (WGS) entry which is preliminary data.</text>
</comment>
<sequence>MATGLCRAFWAVSNFAVPLEFALLLTLDDSGMLLRGDLAGDCTVERLFGYFAYSRLPRFELGCHTSPRGEGAAVSIGAGLPLPYTPGTSSLSTSMDSRNPEYGPSGKPGSG</sequence>
<dbReference type="EMBL" id="VSSQ01015760">
    <property type="protein sequence ID" value="MPM56446.1"/>
    <property type="molecule type" value="Genomic_DNA"/>
</dbReference>
<organism evidence="2">
    <name type="scientific">bioreactor metagenome</name>
    <dbReference type="NCBI Taxonomy" id="1076179"/>
    <lineage>
        <taxon>unclassified sequences</taxon>
        <taxon>metagenomes</taxon>
        <taxon>ecological metagenomes</taxon>
    </lineage>
</organism>
<feature type="region of interest" description="Disordered" evidence="1">
    <location>
        <begin position="85"/>
        <end position="111"/>
    </location>
</feature>
<gene>
    <name evidence="2" type="ORF">SDC9_103250</name>
</gene>
<proteinExistence type="predicted"/>